<organism evidence="2">
    <name type="scientific">Gryllodes sigillatus</name>
    <dbReference type="NCBI Taxonomy" id="13551"/>
    <lineage>
        <taxon>Eukaryota</taxon>
        <taxon>Metazoa</taxon>
        <taxon>Ecdysozoa</taxon>
        <taxon>Arthropoda</taxon>
        <taxon>Hexapoda</taxon>
        <taxon>Insecta</taxon>
        <taxon>Pterygota</taxon>
        <taxon>Neoptera</taxon>
        <taxon>Polyneoptera</taxon>
        <taxon>Orthoptera</taxon>
        <taxon>Ensifera</taxon>
        <taxon>Gryllidea</taxon>
        <taxon>Grylloidea</taxon>
        <taxon>Gryllidae</taxon>
        <taxon>Gryllinae</taxon>
        <taxon>Gryllodes</taxon>
    </lineage>
</organism>
<accession>A0A0N7HK19</accession>
<feature type="signal peptide" evidence="1">
    <location>
        <begin position="1"/>
        <end position="19"/>
    </location>
</feature>
<dbReference type="EMBL" id="KT355856">
    <property type="protein sequence ID" value="ALI59659.1"/>
    <property type="molecule type" value="mRNA"/>
</dbReference>
<dbReference type="AlphaFoldDB" id="A0A0N7HK19"/>
<protein>
    <submittedName>
        <fullName evidence="2">Spermatophylax protein 1c</fullName>
    </submittedName>
</protein>
<keyword evidence="1" id="KW-0732">Signal</keyword>
<reference evidence="2" key="1">
    <citation type="journal article" date="2015" name="PLoS ONE">
        <title>What's in the Gift? Towards a Molecular Dissection of Nuptial Feeding in a Cricket.</title>
        <authorList>
            <person name="Pauchet Y."/>
            <person name="Wielsch N."/>
            <person name="Wilkinson P.A."/>
            <person name="Sakaluk S.K."/>
            <person name="Svatos A."/>
            <person name="Ffrench-Constant R.H."/>
            <person name="Hunt J."/>
            <person name="Heckel D.G."/>
        </authorList>
    </citation>
    <scope>NUCLEOTIDE SEQUENCE</scope>
    <source>
        <tissue evidence="2">Accessory gland</tissue>
    </source>
</reference>
<feature type="chain" id="PRO_5006012687" evidence="1">
    <location>
        <begin position="20"/>
        <end position="92"/>
    </location>
</feature>
<name>A0A0N7HK19_9ORTH</name>
<sequence>MRCVAVLAMLLVVLLGAEAAPPEPSFGLLGHLADKAFNTAVGVGDQIVDKASDVADTVLGATGSKQQAAPSVVYAQPGPVYAQPAGPVLLRA</sequence>
<evidence type="ECO:0000313" key="2">
    <source>
        <dbReference type="EMBL" id="ALI59659.1"/>
    </source>
</evidence>
<proteinExistence type="evidence at transcript level"/>
<evidence type="ECO:0000256" key="1">
    <source>
        <dbReference type="SAM" id="SignalP"/>
    </source>
</evidence>